<dbReference type="OrthoDB" id="8902590at2"/>
<dbReference type="RefSeq" id="WP_123086512.1">
    <property type="nucleotide sequence ID" value="NZ_RIBS01000001.1"/>
</dbReference>
<evidence type="ECO:0000313" key="3">
    <source>
        <dbReference type="Proteomes" id="UP000267049"/>
    </source>
</evidence>
<dbReference type="EMBL" id="RIBS01000001">
    <property type="protein sequence ID" value="RNF86396.1"/>
    <property type="molecule type" value="Genomic_DNA"/>
</dbReference>
<dbReference type="Proteomes" id="UP000267049">
    <property type="component" value="Unassembled WGS sequence"/>
</dbReference>
<protein>
    <recommendedName>
        <fullName evidence="4">WxL domain-containing protein</fullName>
    </recommendedName>
</protein>
<dbReference type="AlphaFoldDB" id="A0A3M8T3X6"/>
<gene>
    <name evidence="2" type="ORF">EER27_02975</name>
</gene>
<keyword evidence="1" id="KW-0732">Signal</keyword>
<feature type="signal peptide" evidence="1">
    <location>
        <begin position="1"/>
        <end position="23"/>
    </location>
</feature>
<evidence type="ECO:0000256" key="1">
    <source>
        <dbReference type="SAM" id="SignalP"/>
    </source>
</evidence>
<keyword evidence="3" id="KW-1185">Reference proteome</keyword>
<accession>A0A3M8T3X6</accession>
<evidence type="ECO:0008006" key="4">
    <source>
        <dbReference type="Google" id="ProtNLM"/>
    </source>
</evidence>
<reference evidence="2 3" key="1">
    <citation type="submission" date="2018-11" db="EMBL/GenBank/DDBJ databases">
        <title>Lysobacter cryohumiis sp. nov., isolated from soil in the Tianshan Mountains, Xinjiang, China.</title>
        <authorList>
            <person name="Luo Y."/>
            <person name="Sheng H."/>
        </authorList>
    </citation>
    <scope>NUCLEOTIDE SEQUENCE [LARGE SCALE GENOMIC DNA]</scope>
    <source>
        <strain evidence="2 3">ZS60</strain>
    </source>
</reference>
<comment type="caution">
    <text evidence="2">The sequence shown here is derived from an EMBL/GenBank/DDBJ whole genome shotgun (WGS) entry which is preliminary data.</text>
</comment>
<feature type="chain" id="PRO_5017998549" description="WxL domain-containing protein" evidence="1">
    <location>
        <begin position="24"/>
        <end position="202"/>
    </location>
</feature>
<organism evidence="2 3">
    <name type="scientific">Montanilutibacter psychrotolerans</name>
    <dbReference type="NCBI Taxonomy" id="1327343"/>
    <lineage>
        <taxon>Bacteria</taxon>
        <taxon>Pseudomonadati</taxon>
        <taxon>Pseudomonadota</taxon>
        <taxon>Gammaproteobacteria</taxon>
        <taxon>Lysobacterales</taxon>
        <taxon>Lysobacteraceae</taxon>
        <taxon>Montanilutibacter</taxon>
    </lineage>
</organism>
<name>A0A3M8T3X6_9GAMM</name>
<evidence type="ECO:0000313" key="2">
    <source>
        <dbReference type="EMBL" id="RNF86396.1"/>
    </source>
</evidence>
<sequence>MRLSTKAVLTAAALSCVPMIAQADSQFVSGAGNASAHLDFRITVPRVLFLQVGTGTASANNGTIDLIDFVAPTTTMGNGTAVAGTGGDVGAGTVSAKVVGNNGDVTFSSTTTGPLTSGTDTISYNEITATAAPVGGATLLPHPTLIDAGTTSIPLAAAGATKVVNREARWTFTYDNTAMVAAGTYGGVNTGHGRVLYTAVMP</sequence>
<proteinExistence type="predicted"/>